<comment type="catalytic activity">
    <reaction evidence="1">
        <text>a myo-inositol phosphate + H2O = myo-inositol + phosphate</text>
        <dbReference type="Rhea" id="RHEA:24056"/>
        <dbReference type="ChEBI" id="CHEBI:15377"/>
        <dbReference type="ChEBI" id="CHEBI:17268"/>
        <dbReference type="ChEBI" id="CHEBI:43474"/>
        <dbReference type="ChEBI" id="CHEBI:84139"/>
        <dbReference type="EC" id="3.1.3.25"/>
    </reaction>
</comment>
<protein>
    <recommendedName>
        <fullName evidence="2">inositol-phosphate phosphatase</fullName>
        <ecNumber evidence="2">3.1.3.25</ecNumber>
    </recommendedName>
</protein>
<evidence type="ECO:0000313" key="9">
    <source>
        <dbReference type="Proteomes" id="UP000279275"/>
    </source>
</evidence>
<keyword evidence="9" id="KW-1185">Reference proteome</keyword>
<dbReference type="AlphaFoldDB" id="A0A3M2L057"/>
<evidence type="ECO:0000256" key="7">
    <source>
        <dbReference type="SAM" id="MobiDB-lite"/>
    </source>
</evidence>
<dbReference type="GO" id="GO:0008934">
    <property type="term" value="F:inositol monophosphate 1-phosphatase activity"/>
    <property type="evidence" value="ECO:0007669"/>
    <property type="project" value="TreeGrafter"/>
</dbReference>
<dbReference type="PANTHER" id="PTHR20854">
    <property type="entry name" value="INOSITOL MONOPHOSPHATASE"/>
    <property type="match status" value="1"/>
</dbReference>
<feature type="region of interest" description="Disordered" evidence="7">
    <location>
        <begin position="1"/>
        <end position="24"/>
    </location>
</feature>
<evidence type="ECO:0000256" key="3">
    <source>
        <dbReference type="ARBA" id="ARBA00022723"/>
    </source>
</evidence>
<feature type="binding site" evidence="6">
    <location>
        <position position="101"/>
    </location>
    <ligand>
        <name>Mg(2+)</name>
        <dbReference type="ChEBI" id="CHEBI:18420"/>
        <label>1</label>
        <note>catalytic</note>
    </ligand>
</feature>
<dbReference type="OrthoDB" id="9772456at2"/>
<dbReference type="InterPro" id="IPR020550">
    <property type="entry name" value="Inositol_monophosphatase_CS"/>
</dbReference>
<evidence type="ECO:0000256" key="4">
    <source>
        <dbReference type="ARBA" id="ARBA00022801"/>
    </source>
</evidence>
<dbReference type="PRINTS" id="PR00377">
    <property type="entry name" value="IMPHPHTASES"/>
</dbReference>
<dbReference type="PROSITE" id="PS00629">
    <property type="entry name" value="IMP_1"/>
    <property type="match status" value="1"/>
</dbReference>
<dbReference type="Proteomes" id="UP000279275">
    <property type="component" value="Unassembled WGS sequence"/>
</dbReference>
<comment type="cofactor">
    <cofactor evidence="6">
        <name>Mg(2+)</name>
        <dbReference type="ChEBI" id="CHEBI:18420"/>
    </cofactor>
</comment>
<gene>
    <name evidence="8" type="ORF">EBN03_22895</name>
</gene>
<dbReference type="GO" id="GO:0046872">
    <property type="term" value="F:metal ion binding"/>
    <property type="evidence" value="ECO:0007669"/>
    <property type="project" value="UniProtKB-KW"/>
</dbReference>
<comment type="caution">
    <text evidence="8">The sequence shown here is derived from an EMBL/GenBank/DDBJ whole genome shotgun (WGS) entry which is preliminary data.</text>
</comment>
<dbReference type="RefSeq" id="WP_122190153.1">
    <property type="nucleotide sequence ID" value="NZ_RFFH01000011.1"/>
</dbReference>
<dbReference type="InterPro" id="IPR020583">
    <property type="entry name" value="Inositol_monoP_metal-BS"/>
</dbReference>
<dbReference type="InterPro" id="IPR000760">
    <property type="entry name" value="Inositol_monophosphatase-like"/>
</dbReference>
<keyword evidence="4" id="KW-0378">Hydrolase</keyword>
<proteinExistence type="predicted"/>
<feature type="binding site" evidence="6">
    <location>
        <position position="118"/>
    </location>
    <ligand>
        <name>Mg(2+)</name>
        <dbReference type="ChEBI" id="CHEBI:18420"/>
        <label>1</label>
        <note>catalytic</note>
    </ligand>
</feature>
<dbReference type="GO" id="GO:0006020">
    <property type="term" value="P:inositol metabolic process"/>
    <property type="evidence" value="ECO:0007669"/>
    <property type="project" value="TreeGrafter"/>
</dbReference>
<evidence type="ECO:0000313" key="8">
    <source>
        <dbReference type="EMBL" id="RMI30080.1"/>
    </source>
</evidence>
<dbReference type="EC" id="3.1.3.25" evidence="2"/>
<feature type="binding site" evidence="6">
    <location>
        <position position="250"/>
    </location>
    <ligand>
        <name>Mg(2+)</name>
        <dbReference type="ChEBI" id="CHEBI:18420"/>
        <label>1</label>
        <note>catalytic</note>
    </ligand>
</feature>
<dbReference type="GO" id="GO:0046854">
    <property type="term" value="P:phosphatidylinositol phosphate biosynthetic process"/>
    <property type="evidence" value="ECO:0007669"/>
    <property type="project" value="InterPro"/>
</dbReference>
<evidence type="ECO:0000256" key="2">
    <source>
        <dbReference type="ARBA" id="ARBA00013106"/>
    </source>
</evidence>
<evidence type="ECO:0000256" key="6">
    <source>
        <dbReference type="PIRSR" id="PIRSR600760-2"/>
    </source>
</evidence>
<feature type="binding site" evidence="6">
    <location>
        <position position="120"/>
    </location>
    <ligand>
        <name>Mg(2+)</name>
        <dbReference type="ChEBI" id="CHEBI:18420"/>
        <label>1</label>
        <note>catalytic</note>
    </ligand>
</feature>
<dbReference type="Gene3D" id="3.40.190.80">
    <property type="match status" value="1"/>
</dbReference>
<evidence type="ECO:0000256" key="1">
    <source>
        <dbReference type="ARBA" id="ARBA00001033"/>
    </source>
</evidence>
<sequence>MEVVPASNSSASVSRPAGAATPGDPATIAELRRVAVHLAETAAAHVRLRRPEVFGPDRAPATAVQAKSTPTDPVTVVDTETEDLVRRLIGAERPGEQVLGEEGGGSIGGPGEVVWVVDPIDGTVNFLYGLPAYAVSVAAMRDGQPLAGAVADVARGIVYHAGLGAGAVSVAPGAEPVPLRCTPVTSVAMALVSTGFAYRTERRARQGRLIGELLPRVRDIRRVGSAALDLCMVASGQVDATFEHGLNTWDWAAGALIAAEAGARLRLPAADSGAQPGELVAAVAPGIADELFELFDRLGVTEPIPVD</sequence>
<dbReference type="GO" id="GO:0007165">
    <property type="term" value="P:signal transduction"/>
    <property type="evidence" value="ECO:0007669"/>
    <property type="project" value="TreeGrafter"/>
</dbReference>
<evidence type="ECO:0000256" key="5">
    <source>
        <dbReference type="ARBA" id="ARBA00022842"/>
    </source>
</evidence>
<organism evidence="8 9">
    <name type="scientific">Nocardia stercoris</name>
    <dbReference type="NCBI Taxonomy" id="2483361"/>
    <lineage>
        <taxon>Bacteria</taxon>
        <taxon>Bacillati</taxon>
        <taxon>Actinomycetota</taxon>
        <taxon>Actinomycetes</taxon>
        <taxon>Mycobacteriales</taxon>
        <taxon>Nocardiaceae</taxon>
        <taxon>Nocardia</taxon>
    </lineage>
</organism>
<reference evidence="8 9" key="1">
    <citation type="submission" date="2018-10" db="EMBL/GenBank/DDBJ databases">
        <title>Isolation from cow dung.</title>
        <authorList>
            <person name="Ling L."/>
        </authorList>
    </citation>
    <scope>NUCLEOTIDE SEQUENCE [LARGE SCALE GENOMIC DNA]</scope>
    <source>
        <strain evidence="8 9">NEAU-LL90</strain>
    </source>
</reference>
<feature type="binding site" evidence="6">
    <location>
        <position position="121"/>
    </location>
    <ligand>
        <name>Mg(2+)</name>
        <dbReference type="ChEBI" id="CHEBI:18420"/>
        <label>1</label>
        <note>catalytic</note>
    </ligand>
</feature>
<name>A0A3M2L057_9NOCA</name>
<dbReference type="Gene3D" id="3.30.540.10">
    <property type="entry name" value="Fructose-1,6-Bisphosphatase, subunit A, domain 1"/>
    <property type="match status" value="1"/>
</dbReference>
<dbReference type="SUPFAM" id="SSF56655">
    <property type="entry name" value="Carbohydrate phosphatase"/>
    <property type="match status" value="1"/>
</dbReference>
<dbReference type="PROSITE" id="PS00630">
    <property type="entry name" value="IMP_2"/>
    <property type="match status" value="1"/>
</dbReference>
<keyword evidence="3 6" id="KW-0479">Metal-binding</keyword>
<accession>A0A3M2L057</accession>
<dbReference type="Pfam" id="PF00459">
    <property type="entry name" value="Inositol_P"/>
    <property type="match status" value="1"/>
</dbReference>
<dbReference type="PANTHER" id="PTHR20854:SF4">
    <property type="entry name" value="INOSITOL-1-MONOPHOSPHATASE-RELATED"/>
    <property type="match status" value="1"/>
</dbReference>
<dbReference type="EMBL" id="RFFH01000011">
    <property type="protein sequence ID" value="RMI30080.1"/>
    <property type="molecule type" value="Genomic_DNA"/>
</dbReference>
<keyword evidence="5 6" id="KW-0460">Magnesium</keyword>